<keyword evidence="3" id="KW-1185">Reference proteome</keyword>
<dbReference type="Pfam" id="PF20236">
    <property type="entry name" value="DUF6593"/>
    <property type="match status" value="1"/>
</dbReference>
<dbReference type="AlphaFoldDB" id="A0A0C3K2J7"/>
<evidence type="ECO:0000313" key="2">
    <source>
        <dbReference type="EMBL" id="KIO03752.1"/>
    </source>
</evidence>
<accession>A0A0C3K2J7</accession>
<dbReference type="EMBL" id="KN831974">
    <property type="protein sequence ID" value="KIO03752.1"/>
    <property type="molecule type" value="Genomic_DNA"/>
</dbReference>
<dbReference type="HOGENOM" id="CLU_084280_4_1_1"/>
<sequence>MHLILSAESVQNTIMTNENGQVLYKTSTPFSIRTHMTTFYKVVPNSDPDDMQDHLEAIGEIKWNLMGSSVIKHMFMGPDGFSYRWDMDFRVVRLSHNDATRQELMQSHRRSLSIIGPRRDPSLDVDPSLMHMLDIVILTFVYVEKLQMDKEKRVKRNNGGGGGGP</sequence>
<reference evidence="3" key="2">
    <citation type="submission" date="2015-01" db="EMBL/GenBank/DDBJ databases">
        <title>Evolutionary Origins and Diversification of the Mycorrhizal Mutualists.</title>
        <authorList>
            <consortium name="DOE Joint Genome Institute"/>
            <consortium name="Mycorrhizal Genomics Consortium"/>
            <person name="Kohler A."/>
            <person name="Kuo A."/>
            <person name="Nagy L.G."/>
            <person name="Floudas D."/>
            <person name="Copeland A."/>
            <person name="Barry K.W."/>
            <person name="Cichocki N."/>
            <person name="Veneault-Fourrey C."/>
            <person name="LaButti K."/>
            <person name="Lindquist E.A."/>
            <person name="Lipzen A."/>
            <person name="Lundell T."/>
            <person name="Morin E."/>
            <person name="Murat C."/>
            <person name="Riley R."/>
            <person name="Ohm R."/>
            <person name="Sun H."/>
            <person name="Tunlid A."/>
            <person name="Henrissat B."/>
            <person name="Grigoriev I.V."/>
            <person name="Hibbett D.S."/>
            <person name="Martin F."/>
        </authorList>
    </citation>
    <scope>NUCLEOTIDE SEQUENCE [LARGE SCALE GENOMIC DNA]</scope>
    <source>
        <strain evidence="3">Marx 270</strain>
    </source>
</reference>
<dbReference type="InParanoid" id="A0A0C3K2J7"/>
<dbReference type="InterPro" id="IPR046528">
    <property type="entry name" value="DUF6593"/>
</dbReference>
<organism evidence="2 3">
    <name type="scientific">Pisolithus tinctorius Marx 270</name>
    <dbReference type="NCBI Taxonomy" id="870435"/>
    <lineage>
        <taxon>Eukaryota</taxon>
        <taxon>Fungi</taxon>
        <taxon>Dikarya</taxon>
        <taxon>Basidiomycota</taxon>
        <taxon>Agaricomycotina</taxon>
        <taxon>Agaricomycetes</taxon>
        <taxon>Agaricomycetidae</taxon>
        <taxon>Boletales</taxon>
        <taxon>Sclerodermatineae</taxon>
        <taxon>Pisolithaceae</taxon>
        <taxon>Pisolithus</taxon>
    </lineage>
</organism>
<evidence type="ECO:0000313" key="3">
    <source>
        <dbReference type="Proteomes" id="UP000054217"/>
    </source>
</evidence>
<dbReference type="OrthoDB" id="3360976at2759"/>
<reference evidence="2 3" key="1">
    <citation type="submission" date="2014-04" db="EMBL/GenBank/DDBJ databases">
        <authorList>
            <consortium name="DOE Joint Genome Institute"/>
            <person name="Kuo A."/>
            <person name="Kohler A."/>
            <person name="Costa M.D."/>
            <person name="Nagy L.G."/>
            <person name="Floudas D."/>
            <person name="Copeland A."/>
            <person name="Barry K.W."/>
            <person name="Cichocki N."/>
            <person name="Veneault-Fourrey C."/>
            <person name="LaButti K."/>
            <person name="Lindquist E.A."/>
            <person name="Lipzen A."/>
            <person name="Lundell T."/>
            <person name="Morin E."/>
            <person name="Murat C."/>
            <person name="Sun H."/>
            <person name="Tunlid A."/>
            <person name="Henrissat B."/>
            <person name="Grigoriev I.V."/>
            <person name="Hibbett D.S."/>
            <person name="Martin F."/>
            <person name="Nordberg H.P."/>
            <person name="Cantor M.N."/>
            <person name="Hua S.X."/>
        </authorList>
    </citation>
    <scope>NUCLEOTIDE SEQUENCE [LARGE SCALE GENOMIC DNA]</scope>
    <source>
        <strain evidence="2 3">Marx 270</strain>
    </source>
</reference>
<gene>
    <name evidence="2" type="ORF">M404DRAFT_15641</name>
</gene>
<feature type="domain" description="DUF6593" evidence="1">
    <location>
        <begin position="9"/>
        <end position="147"/>
    </location>
</feature>
<dbReference type="Proteomes" id="UP000054217">
    <property type="component" value="Unassembled WGS sequence"/>
</dbReference>
<proteinExistence type="predicted"/>
<name>A0A0C3K2J7_PISTI</name>
<evidence type="ECO:0000259" key="1">
    <source>
        <dbReference type="Pfam" id="PF20236"/>
    </source>
</evidence>
<protein>
    <recommendedName>
        <fullName evidence="1">DUF6593 domain-containing protein</fullName>
    </recommendedName>
</protein>